<evidence type="ECO:0000259" key="3">
    <source>
        <dbReference type="SMART" id="SM01217"/>
    </source>
</evidence>
<dbReference type="GO" id="GO:0016787">
    <property type="term" value="F:hydrolase activity"/>
    <property type="evidence" value="ECO:0007669"/>
    <property type="project" value="UniProtKB-KW"/>
</dbReference>
<dbReference type="Gene3D" id="3.40.50.1700">
    <property type="entry name" value="Glycoside hydrolase family 3 C-terminal domain"/>
    <property type="match status" value="1"/>
</dbReference>
<accession>A0ABT6ZJL9</accession>
<dbReference type="InterPro" id="IPR036881">
    <property type="entry name" value="Glyco_hydro_3_C_sf"/>
</dbReference>
<sequence length="832" mass="89147">MKHQDLINRLTLEEKCALLSGDTAFTTRAYPHHGIPAMQFSDGPHGLRLQAAGANHLGIGGSVPATCFPTAATVANSWDPSLGERLGTALGEEALAEKVDVVLGPGLNIKRSPLCGRNFEYFSEDPLVAGDMAAGYVRGIQSQGVSACPKHFAVNSQETRRQGSDSQVDERTLRELYLAGFERVVKNARPKCLMSSYNMVNGTYANENQHLLREVLRDEWGYDGAVVTDWQGSVDHVAGVKAGSDFEMPAHGMPAVRELVGAVREGRISEAEVDAQVDEALELILTTTAATRAAGNSFDRLAHHQIAHDIAAQSIVMLKNEDHILPLAPATRVALVGDFADNPRYQGAGSSLVNCTKLEKLTGVIADTELEYVGYEPAFNRDGGSTEAMAQAAADLARRADVVLMCLGLDESRESEGAERLDMSMDPAQVHALELVAEANPNVVVLLSAGSAVECDWVANAKAVLYLALGGQAGASAALDVVTGAVNPSGKLTETWARRLADTPTAGRFPADGRIAEYREGLFVGYRYYQTAGVDVAFPFGFGLSYTTFEYGPLQAEVVKDAGSDVSVRCSVAIANTGERAGAEVVQLYVAKPDGEVFRPAQELRAYEKVRLEPGETTTVTFDLGSRAFAYFNIATDGWEIEHGAYELRAAASCEDVRSVATVTLAGTAAANPYAGQDLGCYRSGNVQDVPDVQWAAILGRPVPKADLKIDDNLCFRDLNHGRSPIFWLVWLVLTQIVKSSTKKGRPNLNALFIYNMPLHVLVKGAGGWVDQRMVDALVLELRGFWVIGLVLCLVRFVQNVLANNAMARKLQAAATPGAPSDAPTPSGAVPA</sequence>
<gene>
    <name evidence="4" type="ORF">QJ043_03995</name>
</gene>
<evidence type="ECO:0000313" key="5">
    <source>
        <dbReference type="Proteomes" id="UP001431693"/>
    </source>
</evidence>
<comment type="similarity">
    <text evidence="1">Belongs to the glycosyl hydrolase 3 family.</text>
</comment>
<keyword evidence="2 4" id="KW-0378">Hydrolase</keyword>
<evidence type="ECO:0000256" key="2">
    <source>
        <dbReference type="ARBA" id="ARBA00022801"/>
    </source>
</evidence>
<dbReference type="Pfam" id="PF14310">
    <property type="entry name" value="Fn3-like"/>
    <property type="match status" value="1"/>
</dbReference>
<dbReference type="PANTHER" id="PTHR42715">
    <property type="entry name" value="BETA-GLUCOSIDASE"/>
    <property type="match status" value="1"/>
</dbReference>
<dbReference type="InterPro" id="IPR002772">
    <property type="entry name" value="Glyco_hydro_3_C"/>
</dbReference>
<dbReference type="SUPFAM" id="SSF51445">
    <property type="entry name" value="(Trans)glycosidases"/>
    <property type="match status" value="1"/>
</dbReference>
<dbReference type="PANTHER" id="PTHR42715:SF10">
    <property type="entry name" value="BETA-GLUCOSIDASE"/>
    <property type="match status" value="1"/>
</dbReference>
<evidence type="ECO:0000313" key="4">
    <source>
        <dbReference type="EMBL" id="MDJ1129241.1"/>
    </source>
</evidence>
<dbReference type="Pfam" id="PF00933">
    <property type="entry name" value="Glyco_hydro_3"/>
    <property type="match status" value="1"/>
</dbReference>
<dbReference type="InterPro" id="IPR017853">
    <property type="entry name" value="GH"/>
</dbReference>
<dbReference type="EMBL" id="JASJEX010000002">
    <property type="protein sequence ID" value="MDJ1129241.1"/>
    <property type="molecule type" value="Genomic_DNA"/>
</dbReference>
<dbReference type="Proteomes" id="UP001431693">
    <property type="component" value="Unassembled WGS sequence"/>
</dbReference>
<dbReference type="InterPro" id="IPR001764">
    <property type="entry name" value="Glyco_hydro_3_N"/>
</dbReference>
<dbReference type="Pfam" id="PF01915">
    <property type="entry name" value="Glyco_hydro_3_C"/>
    <property type="match status" value="1"/>
</dbReference>
<dbReference type="Gene3D" id="2.60.40.10">
    <property type="entry name" value="Immunoglobulins"/>
    <property type="match status" value="1"/>
</dbReference>
<dbReference type="InterPro" id="IPR026891">
    <property type="entry name" value="Fn3-like"/>
</dbReference>
<proteinExistence type="inferred from homology"/>
<organism evidence="4 5">
    <name type="scientific">Kribbibacterium absianum</name>
    <dbReference type="NCBI Taxonomy" id="3044210"/>
    <lineage>
        <taxon>Bacteria</taxon>
        <taxon>Bacillati</taxon>
        <taxon>Actinomycetota</taxon>
        <taxon>Coriobacteriia</taxon>
        <taxon>Coriobacteriales</taxon>
        <taxon>Kribbibacteriaceae</taxon>
        <taxon>Kribbibacterium</taxon>
    </lineage>
</organism>
<reference evidence="4" key="1">
    <citation type="submission" date="2023-05" db="EMBL/GenBank/DDBJ databases">
        <title>[olsenella] sp. nov., isolated from a pig farm feces dump.</title>
        <authorList>
            <person name="Chang Y.-H."/>
        </authorList>
    </citation>
    <scope>NUCLEOTIDE SEQUENCE</scope>
    <source>
        <strain evidence="4">YH-ols2217</strain>
    </source>
</reference>
<protein>
    <submittedName>
        <fullName evidence="4">Glycoside hydrolase family 3 C-terminal domain-containing protein</fullName>
    </submittedName>
</protein>
<dbReference type="InterPro" id="IPR050288">
    <property type="entry name" value="Cellulose_deg_GH3"/>
</dbReference>
<dbReference type="InterPro" id="IPR036962">
    <property type="entry name" value="Glyco_hydro_3_N_sf"/>
</dbReference>
<dbReference type="RefSeq" id="WP_283713947.1">
    <property type="nucleotide sequence ID" value="NZ_JASJEW010000008.1"/>
</dbReference>
<dbReference type="PRINTS" id="PR00133">
    <property type="entry name" value="GLHYDRLASE3"/>
</dbReference>
<dbReference type="SUPFAM" id="SSF52279">
    <property type="entry name" value="Beta-D-glucan exohydrolase, C-terminal domain"/>
    <property type="match status" value="1"/>
</dbReference>
<dbReference type="InterPro" id="IPR013783">
    <property type="entry name" value="Ig-like_fold"/>
</dbReference>
<evidence type="ECO:0000256" key="1">
    <source>
        <dbReference type="ARBA" id="ARBA00005336"/>
    </source>
</evidence>
<feature type="domain" description="Fibronectin type III-like" evidence="3">
    <location>
        <begin position="584"/>
        <end position="654"/>
    </location>
</feature>
<comment type="caution">
    <text evidence="4">The sequence shown here is derived from an EMBL/GenBank/DDBJ whole genome shotgun (WGS) entry which is preliminary data.</text>
</comment>
<dbReference type="Gene3D" id="3.20.20.300">
    <property type="entry name" value="Glycoside hydrolase, family 3, N-terminal domain"/>
    <property type="match status" value="1"/>
</dbReference>
<keyword evidence="5" id="KW-1185">Reference proteome</keyword>
<dbReference type="SMART" id="SM01217">
    <property type="entry name" value="Fn3_like"/>
    <property type="match status" value="1"/>
</dbReference>
<name>A0ABT6ZJL9_9ACTN</name>